<accession>A0A2J6R4G0</accession>
<evidence type="ECO:0000313" key="1">
    <source>
        <dbReference type="EMBL" id="PMD33411.1"/>
    </source>
</evidence>
<reference evidence="1 2" key="1">
    <citation type="submission" date="2016-04" db="EMBL/GenBank/DDBJ databases">
        <title>A degradative enzymes factory behind the ericoid mycorrhizal symbiosis.</title>
        <authorList>
            <consortium name="DOE Joint Genome Institute"/>
            <person name="Martino E."/>
            <person name="Morin E."/>
            <person name="Grelet G."/>
            <person name="Kuo A."/>
            <person name="Kohler A."/>
            <person name="Daghino S."/>
            <person name="Barry K."/>
            <person name="Choi C."/>
            <person name="Cichocki N."/>
            <person name="Clum A."/>
            <person name="Copeland A."/>
            <person name="Hainaut M."/>
            <person name="Haridas S."/>
            <person name="Labutti K."/>
            <person name="Lindquist E."/>
            <person name="Lipzen A."/>
            <person name="Khouja H.-R."/>
            <person name="Murat C."/>
            <person name="Ohm R."/>
            <person name="Olson A."/>
            <person name="Spatafora J."/>
            <person name="Veneault-Fourrey C."/>
            <person name="Henrissat B."/>
            <person name="Grigoriev I."/>
            <person name="Martin F."/>
            <person name="Perotto S."/>
        </authorList>
    </citation>
    <scope>NUCLEOTIDE SEQUENCE [LARGE SCALE GENOMIC DNA]</scope>
    <source>
        <strain evidence="1 2">F</strain>
    </source>
</reference>
<sequence length="188" mass="21985">MCRRYTITNNCDHSHEHLHMCHRGHHRGQHCTRQKAITLKLDHFCPTCTTDITKYTTQNAQRVPVKKVAHEMEQLTQAYWLAKSIEMPELLELVPDEYSKVQPFEGRLKRRDVRCLKRMELVVQVAVSKPDTFSFFTPLQLLLHRTIEQAELDFLEDGIVGVMDEGLVSPWWMGYIRGTLMINGWPPN</sequence>
<gene>
    <name evidence="1" type="ORF">L207DRAFT_535437</name>
</gene>
<protein>
    <submittedName>
        <fullName evidence="1">Uncharacterized protein</fullName>
    </submittedName>
</protein>
<dbReference type="Proteomes" id="UP000235786">
    <property type="component" value="Unassembled WGS sequence"/>
</dbReference>
<organism evidence="1 2">
    <name type="scientific">Hyaloscypha variabilis (strain UAMH 11265 / GT02V1 / F)</name>
    <name type="common">Meliniomyces variabilis</name>
    <dbReference type="NCBI Taxonomy" id="1149755"/>
    <lineage>
        <taxon>Eukaryota</taxon>
        <taxon>Fungi</taxon>
        <taxon>Dikarya</taxon>
        <taxon>Ascomycota</taxon>
        <taxon>Pezizomycotina</taxon>
        <taxon>Leotiomycetes</taxon>
        <taxon>Helotiales</taxon>
        <taxon>Hyaloscyphaceae</taxon>
        <taxon>Hyaloscypha</taxon>
        <taxon>Hyaloscypha variabilis</taxon>
    </lineage>
</organism>
<dbReference type="EMBL" id="KZ613956">
    <property type="protein sequence ID" value="PMD33411.1"/>
    <property type="molecule type" value="Genomic_DNA"/>
</dbReference>
<proteinExistence type="predicted"/>
<dbReference type="AlphaFoldDB" id="A0A2J6R4G0"/>
<keyword evidence="2" id="KW-1185">Reference proteome</keyword>
<evidence type="ECO:0000313" key="2">
    <source>
        <dbReference type="Proteomes" id="UP000235786"/>
    </source>
</evidence>
<name>A0A2J6R4G0_HYAVF</name>